<evidence type="ECO:0000313" key="1">
    <source>
        <dbReference type="EMBL" id="AUG51869.1"/>
    </source>
</evidence>
<reference evidence="1 2" key="1">
    <citation type="submission" date="2017-10" db="EMBL/GenBank/DDBJ databases">
        <title>Biodiversity and function of Thalassospira species in the particle-attached aromatic-hydrocarbon-degrading consortia from the surface seawater of the China South Sea.</title>
        <authorList>
            <person name="Dong C."/>
            <person name="Liu R."/>
            <person name="Shao Z."/>
        </authorList>
    </citation>
    <scope>NUCLEOTIDE SEQUENCE [LARGE SCALE GENOMIC DNA]</scope>
    <source>
        <strain evidence="1 2">CSC3H3</strain>
    </source>
</reference>
<dbReference type="EMBL" id="CP024199">
    <property type="protein sequence ID" value="AUG51869.1"/>
    <property type="molecule type" value="Genomic_DNA"/>
</dbReference>
<gene>
    <name evidence="1" type="ORF">CSC3H3_03415</name>
</gene>
<dbReference type="SUPFAM" id="SSF56112">
    <property type="entry name" value="Protein kinase-like (PK-like)"/>
    <property type="match status" value="1"/>
</dbReference>
<dbReference type="RefSeq" id="WP_101283716.1">
    <property type="nucleotide sequence ID" value="NZ_CP024199.1"/>
</dbReference>
<accession>A0ABM6Q6Y1</accession>
<proteinExistence type="predicted"/>
<evidence type="ECO:0000313" key="2">
    <source>
        <dbReference type="Proteomes" id="UP000233458"/>
    </source>
</evidence>
<name>A0ABM6Q6Y1_9PROT</name>
<dbReference type="Proteomes" id="UP000233458">
    <property type="component" value="Chromosome"/>
</dbReference>
<sequence>MSKQLKNQIECTLSLGVESRVFPLHWHGQDLWVKQAVNSKHKVWHSLQRFAAGLLGVPMLRPTVSQGGKCGLDDETSHLLRMRDHGVHVPDLVMASDCWIVLGDNGCILKDQLKAALAAGRDDKICELITKAAHGLADLHMRDCAHGAPLLRNITLCDDGCIGFIDFEEDPEGCMPIADAQARDVLLFLFSIQREIKKRPDLLHLGWEAYLDQVGQNAPAMRPLASVLRRIFPVYLLMIVFRRWLGTDALNGMQTYQVLCRDIMHGATSHQGQLTRH</sequence>
<protein>
    <recommendedName>
        <fullName evidence="3">Serine/threonine protein phosphatase</fullName>
    </recommendedName>
</protein>
<organism evidence="1 2">
    <name type="scientific">Thalassospira marina</name>
    <dbReference type="NCBI Taxonomy" id="2048283"/>
    <lineage>
        <taxon>Bacteria</taxon>
        <taxon>Pseudomonadati</taxon>
        <taxon>Pseudomonadota</taxon>
        <taxon>Alphaproteobacteria</taxon>
        <taxon>Rhodospirillales</taxon>
        <taxon>Thalassospiraceae</taxon>
        <taxon>Thalassospira</taxon>
    </lineage>
</organism>
<keyword evidence="2" id="KW-1185">Reference proteome</keyword>
<evidence type="ECO:0008006" key="3">
    <source>
        <dbReference type="Google" id="ProtNLM"/>
    </source>
</evidence>
<dbReference type="InterPro" id="IPR011009">
    <property type="entry name" value="Kinase-like_dom_sf"/>
</dbReference>